<gene>
    <name evidence="1" type="ORF">UFOPK4358_00613</name>
</gene>
<evidence type="ECO:0000313" key="1">
    <source>
        <dbReference type="EMBL" id="CAB5064195.1"/>
    </source>
</evidence>
<dbReference type="EMBL" id="CAFBQQ010000090">
    <property type="protein sequence ID" value="CAB5064195.1"/>
    <property type="molecule type" value="Genomic_DNA"/>
</dbReference>
<organism evidence="1">
    <name type="scientific">freshwater metagenome</name>
    <dbReference type="NCBI Taxonomy" id="449393"/>
    <lineage>
        <taxon>unclassified sequences</taxon>
        <taxon>metagenomes</taxon>
        <taxon>ecological metagenomes</taxon>
    </lineage>
</organism>
<sequence length="56" mass="5922">MPFRSAVVNFAVPISMPLYSCIESALTTSALISLASETAKSLFPVAVAPQIIIKLI</sequence>
<name>A0A6J7UE79_9ZZZZ</name>
<protein>
    <submittedName>
        <fullName evidence="1">Unannotated protein</fullName>
    </submittedName>
</protein>
<reference evidence="1" key="1">
    <citation type="submission" date="2020-05" db="EMBL/GenBank/DDBJ databases">
        <authorList>
            <person name="Chiriac C."/>
            <person name="Salcher M."/>
            <person name="Ghai R."/>
            <person name="Kavagutti S V."/>
        </authorList>
    </citation>
    <scope>NUCLEOTIDE SEQUENCE</scope>
</reference>
<accession>A0A6J7UE79</accession>
<proteinExistence type="predicted"/>
<dbReference type="AlphaFoldDB" id="A0A6J7UE79"/>